<dbReference type="Gene3D" id="3.40.630.30">
    <property type="match status" value="1"/>
</dbReference>
<proteinExistence type="predicted"/>
<dbReference type="InterPro" id="IPR052729">
    <property type="entry name" value="Acyl/Acetyltrans_Enzymes"/>
</dbReference>
<protein>
    <submittedName>
        <fullName evidence="2">GNAT family N-acetyltransferase</fullName>
    </submittedName>
</protein>
<dbReference type="CDD" id="cd04301">
    <property type="entry name" value="NAT_SF"/>
    <property type="match status" value="1"/>
</dbReference>
<name>A0A220MDP1_9BACL</name>
<keyword evidence="2" id="KW-0808">Transferase</keyword>
<evidence type="ECO:0000313" key="2">
    <source>
        <dbReference type="EMBL" id="ASJ53009.1"/>
    </source>
</evidence>
<dbReference type="Pfam" id="PF13673">
    <property type="entry name" value="Acetyltransf_10"/>
    <property type="match status" value="1"/>
</dbReference>
<reference evidence="2 3" key="1">
    <citation type="submission" date="2016-11" db="EMBL/GenBank/DDBJ databases">
        <authorList>
            <person name="Jaros S."/>
            <person name="Januszkiewicz K."/>
            <person name="Wedrychowicz H."/>
        </authorList>
    </citation>
    <scope>NUCLEOTIDE SEQUENCE [LARGE SCALE GENOMIC DNA]</scope>
    <source>
        <strain evidence="2 3">NF2</strain>
    </source>
</reference>
<dbReference type="EMBL" id="CP018145">
    <property type="protein sequence ID" value="ASJ53009.1"/>
    <property type="molecule type" value="Genomic_DNA"/>
</dbReference>
<dbReference type="RefSeq" id="WP_088906865.1">
    <property type="nucleotide sequence ID" value="NZ_CP018145.1"/>
</dbReference>
<dbReference type="GO" id="GO:0016747">
    <property type="term" value="F:acyltransferase activity, transferring groups other than amino-acyl groups"/>
    <property type="evidence" value="ECO:0007669"/>
    <property type="project" value="InterPro"/>
</dbReference>
<evidence type="ECO:0000313" key="3">
    <source>
        <dbReference type="Proteomes" id="UP000197781"/>
    </source>
</evidence>
<dbReference type="PROSITE" id="PS51186">
    <property type="entry name" value="GNAT"/>
    <property type="match status" value="1"/>
</dbReference>
<dbReference type="KEGG" id="bfm:BP422_05240"/>
<feature type="domain" description="N-acetyltransferase" evidence="1">
    <location>
        <begin position="9"/>
        <end position="143"/>
    </location>
</feature>
<dbReference type="InterPro" id="IPR000182">
    <property type="entry name" value="GNAT_dom"/>
</dbReference>
<dbReference type="SUPFAM" id="SSF55729">
    <property type="entry name" value="Acyl-CoA N-acyltransferases (Nat)"/>
    <property type="match status" value="1"/>
</dbReference>
<evidence type="ECO:0000259" key="1">
    <source>
        <dbReference type="PROSITE" id="PS51186"/>
    </source>
</evidence>
<sequence length="292" mass="32031">MIKVNSVDSCLHCLTVSDIPGLIALSDSVGWDYDEPEIHTILSIGTVFGHKDASGTLLSSAAIIPYDDKLTSIGMVIVHPSSQGKGYGRQLMKACMASVSTDTTIMLIATPEGEPMYKTLGFQTVDRIRKFIAERFEPEAPLQNEAKHEFEIGPMEWDDFSRVVELDKAALGSRRSRFLETRMKQASTCLVAKNHSGKVIGYGFAVQGPVNLIAGPIVAENAVMAEHILYKLTQHHTGRVRIDVPDEQAAFHAYLEQNGFTQVSHPPVMIANANSLPRRDGTYWAIGAQIYG</sequence>
<organism evidence="2 3">
    <name type="scientific">Brevibacillus formosus</name>
    <dbReference type="NCBI Taxonomy" id="54913"/>
    <lineage>
        <taxon>Bacteria</taxon>
        <taxon>Bacillati</taxon>
        <taxon>Bacillota</taxon>
        <taxon>Bacilli</taxon>
        <taxon>Bacillales</taxon>
        <taxon>Paenibacillaceae</taxon>
        <taxon>Brevibacillus</taxon>
    </lineage>
</organism>
<dbReference type="PANTHER" id="PTHR47237">
    <property type="entry name" value="SLL0310 PROTEIN"/>
    <property type="match status" value="1"/>
</dbReference>
<gene>
    <name evidence="2" type="ORF">BP422_05240</name>
</gene>
<dbReference type="AlphaFoldDB" id="A0A220MDP1"/>
<dbReference type="Gene3D" id="3.40.630.90">
    <property type="match status" value="1"/>
</dbReference>
<accession>A0A220MDP1</accession>
<dbReference type="InterPro" id="IPR041496">
    <property type="entry name" value="YitH/HolE_GNAT"/>
</dbReference>
<dbReference type="Pfam" id="PF18014">
    <property type="entry name" value="Acetyltransf_18"/>
    <property type="match status" value="1"/>
</dbReference>
<dbReference type="PANTHER" id="PTHR47237:SF2">
    <property type="entry name" value="BLL4206 PROTEIN"/>
    <property type="match status" value="1"/>
</dbReference>
<dbReference type="Proteomes" id="UP000197781">
    <property type="component" value="Chromosome"/>
</dbReference>
<dbReference type="InterPro" id="IPR016181">
    <property type="entry name" value="Acyl_CoA_acyltransferase"/>
</dbReference>